<dbReference type="Pfam" id="PF00240">
    <property type="entry name" value="ubiquitin"/>
    <property type="match status" value="1"/>
</dbReference>
<feature type="compositionally biased region" description="Low complexity" evidence="7">
    <location>
        <begin position="397"/>
        <end position="421"/>
    </location>
</feature>
<evidence type="ECO:0000259" key="9">
    <source>
        <dbReference type="PROSITE" id="PS50235"/>
    </source>
</evidence>
<dbReference type="GO" id="GO:0016579">
    <property type="term" value="P:protein deubiquitination"/>
    <property type="evidence" value="ECO:0007669"/>
    <property type="project" value="InterPro"/>
</dbReference>
<keyword evidence="4 6" id="KW-0378">Hydrolase</keyword>
<accession>A0AAW0D497</accession>
<dbReference type="PANTHER" id="PTHR43982:SF1">
    <property type="entry name" value="UBIQUITIN CARBOXYL-TERMINAL HYDROLASE 14"/>
    <property type="match status" value="1"/>
</dbReference>
<comment type="catalytic activity">
    <reaction evidence="1 6">
        <text>Thiol-dependent hydrolysis of ester, thioester, amide, peptide and isopeptide bonds formed by the C-terminal Gly of ubiquitin (a 76-residue protein attached to proteins as an intracellular targeting signal).</text>
        <dbReference type="EC" id="3.4.19.12"/>
    </reaction>
</comment>
<gene>
    <name evidence="10" type="primary">UBP6</name>
    <name evidence="10" type="ORF">VNI00_007693</name>
</gene>
<comment type="caution">
    <text evidence="10">The sequence shown here is derived from an EMBL/GenBank/DDBJ whole genome shotgun (WGS) entry which is preliminary data.</text>
</comment>
<dbReference type="Proteomes" id="UP001383192">
    <property type="component" value="Unassembled WGS sequence"/>
</dbReference>
<dbReference type="GO" id="GO:0043161">
    <property type="term" value="P:proteasome-mediated ubiquitin-dependent protein catabolic process"/>
    <property type="evidence" value="ECO:0007669"/>
    <property type="project" value="InterPro"/>
</dbReference>
<keyword evidence="5 6" id="KW-0788">Thiol protease</keyword>
<name>A0AAW0D497_9AGAR</name>
<dbReference type="InterPro" id="IPR000626">
    <property type="entry name" value="Ubiquitin-like_dom"/>
</dbReference>
<feature type="compositionally biased region" description="Polar residues" evidence="7">
    <location>
        <begin position="499"/>
        <end position="517"/>
    </location>
</feature>
<dbReference type="GO" id="GO:0070628">
    <property type="term" value="F:proteasome binding"/>
    <property type="evidence" value="ECO:0007669"/>
    <property type="project" value="TreeGrafter"/>
</dbReference>
<keyword evidence="2 6" id="KW-0645">Protease</keyword>
<dbReference type="Gene3D" id="3.90.70.10">
    <property type="entry name" value="Cysteine proteinases"/>
    <property type="match status" value="1"/>
</dbReference>
<dbReference type="InterPro" id="IPR044635">
    <property type="entry name" value="UBP14-like"/>
</dbReference>
<evidence type="ECO:0000256" key="5">
    <source>
        <dbReference type="ARBA" id="ARBA00022807"/>
    </source>
</evidence>
<keyword evidence="11" id="KW-1185">Reference proteome</keyword>
<feature type="region of interest" description="Disordered" evidence="7">
    <location>
        <begin position="493"/>
        <end position="532"/>
    </location>
</feature>
<feature type="compositionally biased region" description="Basic residues" evidence="7">
    <location>
        <begin position="379"/>
        <end position="388"/>
    </location>
</feature>
<dbReference type="InterPro" id="IPR018200">
    <property type="entry name" value="USP_CS"/>
</dbReference>
<sequence>MAPLAVSIKHAGKTHNVQLDPDLPPKAFKEAVYQVTGVPLDRMKIMVKGGVLKDDSNWAKIAPKAGQTFMVIGTAGELPKAPEKPVVFLEDMDDEELAGALERPVGLRNLGNTCYMNSTVQALRAIPELQVSLGVPQSSQPSTSTNPSLSGLPASLRDLYTSMARTTDPVTPAGFLNVLRQVNPQFAERDRSGKGLGGGFSQQDAEECYSQILNSLREVNVSETLVPPGTTGGGRKFIEQYLMSEVRRELSTPEAPDEPPSISTEKIMKIECNITGQTNYMQSGILGALDSTLSKDSPTLGRTAEYTQTSRLTRLPSYLTVHMVRFAWKADVQKKAKIMRKVKFPEYYDALDIVTPELKAKLLPASRRMQEIEKERAERRKVRKRTKKAREQSTSGSTSEPAAPVEAETEAAAGSSTTASANQGGELEEESVYRERERAELEALIDAEVKNDVGASWNGLYELVAIVTHKGAAADSGHYMGFVKKSVFHGPPPRLYTGPTAQSAGTANPSSDATDSNAMDVDSAPAKKVDEYAHEDDEDWYKFDDDKVSIFPKEKLATLDGGGEDSSAYVLLYRTKAA</sequence>
<feature type="domain" description="Ubiquitin-like" evidence="8">
    <location>
        <begin position="4"/>
        <end position="72"/>
    </location>
</feature>
<evidence type="ECO:0000259" key="8">
    <source>
        <dbReference type="PROSITE" id="PS50053"/>
    </source>
</evidence>
<dbReference type="GO" id="GO:0004843">
    <property type="term" value="F:cysteine-type deubiquitinase activity"/>
    <property type="evidence" value="ECO:0007669"/>
    <property type="project" value="UniProtKB-UniRule"/>
</dbReference>
<dbReference type="PROSITE" id="PS00972">
    <property type="entry name" value="USP_1"/>
    <property type="match status" value="1"/>
</dbReference>
<dbReference type="SMART" id="SM00213">
    <property type="entry name" value="UBQ"/>
    <property type="match status" value="1"/>
</dbReference>
<dbReference type="PROSITE" id="PS50053">
    <property type="entry name" value="UBIQUITIN_2"/>
    <property type="match status" value="1"/>
</dbReference>
<evidence type="ECO:0000256" key="2">
    <source>
        <dbReference type="ARBA" id="ARBA00022670"/>
    </source>
</evidence>
<dbReference type="InterPro" id="IPR028889">
    <property type="entry name" value="USP"/>
</dbReference>
<dbReference type="InterPro" id="IPR029071">
    <property type="entry name" value="Ubiquitin-like_domsf"/>
</dbReference>
<dbReference type="GO" id="GO:0061136">
    <property type="term" value="P:regulation of proteasomal protein catabolic process"/>
    <property type="evidence" value="ECO:0007669"/>
    <property type="project" value="TreeGrafter"/>
</dbReference>
<dbReference type="PANTHER" id="PTHR43982">
    <property type="entry name" value="UBIQUITIN CARBOXYL-TERMINAL HYDROLASE"/>
    <property type="match status" value="1"/>
</dbReference>
<organism evidence="10 11">
    <name type="scientific">Paramarasmius palmivorus</name>
    <dbReference type="NCBI Taxonomy" id="297713"/>
    <lineage>
        <taxon>Eukaryota</taxon>
        <taxon>Fungi</taxon>
        <taxon>Dikarya</taxon>
        <taxon>Basidiomycota</taxon>
        <taxon>Agaricomycotina</taxon>
        <taxon>Agaricomycetes</taxon>
        <taxon>Agaricomycetidae</taxon>
        <taxon>Agaricales</taxon>
        <taxon>Marasmiineae</taxon>
        <taxon>Marasmiaceae</taxon>
        <taxon>Paramarasmius</taxon>
    </lineage>
</organism>
<dbReference type="Pfam" id="PF00443">
    <property type="entry name" value="UCH"/>
    <property type="match status" value="1"/>
</dbReference>
<feature type="domain" description="USP" evidence="9">
    <location>
        <begin position="105"/>
        <end position="576"/>
    </location>
</feature>
<dbReference type="InterPro" id="IPR038765">
    <property type="entry name" value="Papain-like_cys_pep_sf"/>
</dbReference>
<evidence type="ECO:0000313" key="10">
    <source>
        <dbReference type="EMBL" id="KAK7045440.1"/>
    </source>
</evidence>
<dbReference type="PROSITE" id="PS00973">
    <property type="entry name" value="USP_2"/>
    <property type="match status" value="1"/>
</dbReference>
<dbReference type="AlphaFoldDB" id="A0AAW0D497"/>
<protein>
    <recommendedName>
        <fullName evidence="6">Ubiquitin carboxyl-terminal hydrolase</fullName>
        <ecNumber evidence="6">3.4.19.12</ecNumber>
    </recommendedName>
</protein>
<evidence type="ECO:0000256" key="1">
    <source>
        <dbReference type="ARBA" id="ARBA00000707"/>
    </source>
</evidence>
<feature type="region of interest" description="Disordered" evidence="7">
    <location>
        <begin position="371"/>
        <end position="432"/>
    </location>
</feature>
<comment type="similarity">
    <text evidence="6">Belongs to the peptidase C19 family.</text>
</comment>
<proteinExistence type="inferred from homology"/>
<dbReference type="InterPro" id="IPR001394">
    <property type="entry name" value="Peptidase_C19_UCH"/>
</dbReference>
<evidence type="ECO:0000313" key="11">
    <source>
        <dbReference type="Proteomes" id="UP001383192"/>
    </source>
</evidence>
<dbReference type="PROSITE" id="PS50235">
    <property type="entry name" value="USP_3"/>
    <property type="match status" value="1"/>
</dbReference>
<evidence type="ECO:0000256" key="3">
    <source>
        <dbReference type="ARBA" id="ARBA00022786"/>
    </source>
</evidence>
<dbReference type="Gene3D" id="3.10.20.90">
    <property type="entry name" value="Phosphatidylinositol 3-kinase Catalytic Subunit, Chain A, domain 1"/>
    <property type="match status" value="1"/>
</dbReference>
<dbReference type="EMBL" id="JAYKXP010000025">
    <property type="protein sequence ID" value="KAK7045440.1"/>
    <property type="molecule type" value="Genomic_DNA"/>
</dbReference>
<dbReference type="SUPFAM" id="SSF54001">
    <property type="entry name" value="Cysteine proteinases"/>
    <property type="match status" value="1"/>
</dbReference>
<dbReference type="EC" id="3.4.19.12" evidence="6"/>
<reference evidence="10 11" key="1">
    <citation type="submission" date="2024-01" db="EMBL/GenBank/DDBJ databases">
        <title>A draft genome for a cacao thread blight-causing isolate of Paramarasmius palmivorus.</title>
        <authorList>
            <person name="Baruah I.K."/>
            <person name="Bukari Y."/>
            <person name="Amoako-Attah I."/>
            <person name="Meinhardt L.W."/>
            <person name="Bailey B.A."/>
            <person name="Cohen S.P."/>
        </authorList>
    </citation>
    <scope>NUCLEOTIDE SEQUENCE [LARGE SCALE GENOMIC DNA]</scope>
    <source>
        <strain evidence="10 11">GH-12</strain>
    </source>
</reference>
<evidence type="ECO:0000256" key="6">
    <source>
        <dbReference type="RuleBase" id="RU366025"/>
    </source>
</evidence>
<evidence type="ECO:0000256" key="4">
    <source>
        <dbReference type="ARBA" id="ARBA00022801"/>
    </source>
</evidence>
<dbReference type="SUPFAM" id="SSF54236">
    <property type="entry name" value="Ubiquitin-like"/>
    <property type="match status" value="1"/>
</dbReference>
<evidence type="ECO:0000256" key="7">
    <source>
        <dbReference type="SAM" id="MobiDB-lite"/>
    </source>
</evidence>
<dbReference type="CDD" id="cd16104">
    <property type="entry name" value="Ubl_USP14_like"/>
    <property type="match status" value="1"/>
</dbReference>
<keyword evidence="3 6" id="KW-0833">Ubl conjugation pathway</keyword>